<dbReference type="Pfam" id="PF20990">
    <property type="entry name" value="DUF2207_C"/>
    <property type="match status" value="1"/>
</dbReference>
<evidence type="ECO:0000259" key="2">
    <source>
        <dbReference type="Pfam" id="PF20990"/>
    </source>
</evidence>
<feature type="transmembrane region" description="Helical" evidence="1">
    <location>
        <begin position="205"/>
        <end position="223"/>
    </location>
</feature>
<dbReference type="Proteomes" id="UP001244136">
    <property type="component" value="Chromosome"/>
</dbReference>
<feature type="domain" description="Predicted membrane protein YciQ-like C-terminal" evidence="2">
    <location>
        <begin position="70"/>
        <end position="310"/>
    </location>
</feature>
<keyword evidence="4" id="KW-1185">Reference proteome</keyword>
<dbReference type="RefSeq" id="WP_281145147.1">
    <property type="nucleotide sequence ID" value="NZ_CP123967.1"/>
</dbReference>
<evidence type="ECO:0000313" key="4">
    <source>
        <dbReference type="Proteomes" id="UP001244136"/>
    </source>
</evidence>
<dbReference type="InterPro" id="IPR048389">
    <property type="entry name" value="YciQ-like_C"/>
</dbReference>
<accession>A0ABY8PY88</accession>
<sequence length="388" mass="42067">MNSMDLGFIVIAVLVSALLLMLGAFSRRFFHDRIYVGVTPGLTPVGGQAVREERVQPGPEYAGTVAVAFSPPRGLTPGLVGTIVDGVAEMRDITATIVDLARRGHVVIRAVDADSRRVDDPRKKARDWEVSYADSPPPGDPLEPFEKQLLRSLLGKGRTATRGPASVSSWAKHHREEVRQLRDHLYAQTVRRGWYVKDPRPRRGGCLPILGIVLVVLWCIAMLLTGFSWFKLAAAVLLIGSAIFARVKFRRREPRTALGTAVRIQALGFKQYLATAEAKQFSFEEAAGIFSRYLPYAIVFGVSAHWAKVFGEVLEAHGNEIGAGDAALMALDAMSQLSWFDAAGAGLDLLDIGDAFDGFDIGDAIDGIGDLADGVGDFISGLDFLDFG</sequence>
<evidence type="ECO:0000256" key="1">
    <source>
        <dbReference type="SAM" id="Phobius"/>
    </source>
</evidence>
<feature type="transmembrane region" description="Helical" evidence="1">
    <location>
        <begin position="6"/>
        <end position="25"/>
    </location>
</feature>
<reference evidence="3 4" key="1">
    <citation type="journal article" date="2008" name="Int. J. Syst. Evol. Microbiol.">
        <title>Tessaracoccus flavescens sp. nov., isolated from marine sediment.</title>
        <authorList>
            <person name="Lee D.W."/>
            <person name="Lee S.D."/>
        </authorList>
    </citation>
    <scope>NUCLEOTIDE SEQUENCE [LARGE SCALE GENOMIC DNA]</scope>
    <source>
        <strain evidence="3 4">T21</strain>
    </source>
</reference>
<keyword evidence="1" id="KW-1133">Transmembrane helix</keyword>
<dbReference type="EMBL" id="CP123967">
    <property type="protein sequence ID" value="WGT47417.1"/>
    <property type="molecule type" value="Genomic_DNA"/>
</dbReference>
<gene>
    <name evidence="3" type="ORF">QH948_01115</name>
</gene>
<proteinExistence type="predicted"/>
<feature type="transmembrane region" description="Helical" evidence="1">
    <location>
        <begin position="229"/>
        <end position="247"/>
    </location>
</feature>
<evidence type="ECO:0000313" key="3">
    <source>
        <dbReference type="EMBL" id="WGT47417.1"/>
    </source>
</evidence>
<name>A0ABY8PY88_9ACTN</name>
<protein>
    <submittedName>
        <fullName evidence="3">DUF2207 domain-containing protein</fullName>
    </submittedName>
</protein>
<keyword evidence="1" id="KW-0812">Transmembrane</keyword>
<organism evidence="3 4">
    <name type="scientific">Tessaracoccus lacteus</name>
    <dbReference type="NCBI Taxonomy" id="3041766"/>
    <lineage>
        <taxon>Bacteria</taxon>
        <taxon>Bacillati</taxon>
        <taxon>Actinomycetota</taxon>
        <taxon>Actinomycetes</taxon>
        <taxon>Propionibacteriales</taxon>
        <taxon>Propionibacteriaceae</taxon>
        <taxon>Tessaracoccus</taxon>
    </lineage>
</organism>
<keyword evidence="1" id="KW-0472">Membrane</keyword>